<accession>A0A2T4MZU8</accession>
<keyword evidence="2" id="KW-0812">Transmembrane</keyword>
<keyword evidence="2" id="KW-1133">Transmembrane helix</keyword>
<feature type="region of interest" description="Disordered" evidence="1">
    <location>
        <begin position="182"/>
        <end position="202"/>
    </location>
</feature>
<name>A0A2T4MZU8_AERVE</name>
<evidence type="ECO:0000256" key="1">
    <source>
        <dbReference type="SAM" id="MobiDB-lite"/>
    </source>
</evidence>
<dbReference type="AlphaFoldDB" id="A0A2T4MZU8"/>
<feature type="compositionally biased region" description="Basic and acidic residues" evidence="1">
    <location>
        <begin position="185"/>
        <end position="202"/>
    </location>
</feature>
<dbReference type="EMBL" id="PZKL01000037">
    <property type="protein sequence ID" value="PTH80056.1"/>
    <property type="molecule type" value="Genomic_DNA"/>
</dbReference>
<reference evidence="3 4" key="1">
    <citation type="submission" date="2018-03" db="EMBL/GenBank/DDBJ databases">
        <title>Aeromonas veronii whole genome sequencing and analysis.</title>
        <authorList>
            <person name="Xie H."/>
            <person name="Liu T."/>
            <person name="Wang K."/>
        </authorList>
    </citation>
    <scope>NUCLEOTIDE SEQUENCE [LARGE SCALE GENOMIC DNA]</scope>
    <source>
        <strain evidence="3 4">XH.VA.1</strain>
    </source>
</reference>
<feature type="transmembrane region" description="Helical" evidence="2">
    <location>
        <begin position="46"/>
        <end position="66"/>
    </location>
</feature>
<comment type="caution">
    <text evidence="3">The sequence shown here is derived from an EMBL/GenBank/DDBJ whole genome shotgun (WGS) entry which is preliminary data.</text>
</comment>
<sequence length="202" mass="22093">MSLTKIEKSWLIGQVKETVANDVKEFNSGARKYINRVMSTHAAQSTIVFASVFAAMNTAIAIMPLINGQTSPAQLLATYAFSMKAAAAMSFVWNGAMSVISKGSLDKAYGISDKAISSLEEEIKKIKPDITKKELGELFSLGAKEITTEIKQANAIPGGSQFINKTIGDIQEMMNMHSQELIKQGQRDERKELKAKDASIER</sequence>
<protein>
    <submittedName>
        <fullName evidence="3">Uncharacterized protein</fullName>
    </submittedName>
</protein>
<evidence type="ECO:0000313" key="4">
    <source>
        <dbReference type="Proteomes" id="UP000241986"/>
    </source>
</evidence>
<evidence type="ECO:0000256" key="2">
    <source>
        <dbReference type="SAM" id="Phobius"/>
    </source>
</evidence>
<proteinExistence type="predicted"/>
<organism evidence="3 4">
    <name type="scientific">Aeromonas veronii</name>
    <dbReference type="NCBI Taxonomy" id="654"/>
    <lineage>
        <taxon>Bacteria</taxon>
        <taxon>Pseudomonadati</taxon>
        <taxon>Pseudomonadota</taxon>
        <taxon>Gammaproteobacteria</taxon>
        <taxon>Aeromonadales</taxon>
        <taxon>Aeromonadaceae</taxon>
        <taxon>Aeromonas</taxon>
    </lineage>
</organism>
<dbReference type="Proteomes" id="UP000241986">
    <property type="component" value="Unassembled WGS sequence"/>
</dbReference>
<evidence type="ECO:0000313" key="3">
    <source>
        <dbReference type="EMBL" id="PTH80056.1"/>
    </source>
</evidence>
<feature type="transmembrane region" description="Helical" evidence="2">
    <location>
        <begin position="72"/>
        <end position="93"/>
    </location>
</feature>
<dbReference type="RefSeq" id="WP_107683939.1">
    <property type="nucleotide sequence ID" value="NZ_PZKL01000037.1"/>
</dbReference>
<gene>
    <name evidence="3" type="ORF">DAA48_15950</name>
</gene>
<keyword evidence="2" id="KW-0472">Membrane</keyword>